<sequence length="216" mass="24561">MSVMGSAKIELQAFNQLYLAAFYTLVALFYTLRIKLFRPQAPSCEFVHMGKSGTLHWWNHLTFRVFRILIWGVCVARLIWPQMDAWLIFVPLSAIPVVVICGMLMLASGFALAIWGNLLLSGLWRSGVDSQGPGRLVTHSLYRYSRNPIFIGVMLGQLGFFLALPGWFSLTCLLVGWTAVGVQIYLEEQHLQEKLPVEYGQYRRNTARWWGSSKGN</sequence>
<dbReference type="PANTHER" id="PTHR12714:SF9">
    <property type="entry name" value="PROTEIN-S-ISOPRENYLCYSTEINE O-METHYLTRANSFERASE"/>
    <property type="match status" value="1"/>
</dbReference>
<dbReference type="GO" id="GO:0016740">
    <property type="term" value="F:transferase activity"/>
    <property type="evidence" value="ECO:0007669"/>
    <property type="project" value="UniProtKB-ARBA"/>
</dbReference>
<dbReference type="Pfam" id="PF04191">
    <property type="entry name" value="PEMT"/>
    <property type="match status" value="1"/>
</dbReference>
<keyword evidence="7" id="KW-1185">Reference proteome</keyword>
<reference evidence="6" key="1">
    <citation type="submission" date="2021-03" db="EMBL/GenBank/DDBJ databases">
        <title>novel species isolated from a fishpond in China.</title>
        <authorList>
            <person name="Lu H."/>
            <person name="Cai Z."/>
        </authorList>
    </citation>
    <scope>NUCLEOTIDE SEQUENCE</scope>
    <source>
        <strain evidence="6">JCM 30855</strain>
    </source>
</reference>
<gene>
    <name evidence="6" type="ORF">J0A66_00370</name>
</gene>
<feature type="transmembrane region" description="Helical" evidence="5">
    <location>
        <begin position="13"/>
        <end position="32"/>
    </location>
</feature>
<dbReference type="AlphaFoldDB" id="A0A939IP70"/>
<keyword evidence="2 5" id="KW-0812">Transmembrane</keyword>
<accession>A0A939IP70</accession>
<feature type="transmembrane region" description="Helical" evidence="5">
    <location>
        <begin position="149"/>
        <end position="168"/>
    </location>
</feature>
<organism evidence="6 7">
    <name type="scientific">Bowmanella dokdonensis</name>
    <dbReference type="NCBI Taxonomy" id="751969"/>
    <lineage>
        <taxon>Bacteria</taxon>
        <taxon>Pseudomonadati</taxon>
        <taxon>Pseudomonadota</taxon>
        <taxon>Gammaproteobacteria</taxon>
        <taxon>Alteromonadales</taxon>
        <taxon>Alteromonadaceae</taxon>
        <taxon>Bowmanella</taxon>
    </lineage>
</organism>
<evidence type="ECO:0000256" key="4">
    <source>
        <dbReference type="ARBA" id="ARBA00023136"/>
    </source>
</evidence>
<protein>
    <submittedName>
        <fullName evidence="6">Isoprenylcysteine carboxylmethyltransferase family protein</fullName>
    </submittedName>
</protein>
<evidence type="ECO:0000313" key="7">
    <source>
        <dbReference type="Proteomes" id="UP000664654"/>
    </source>
</evidence>
<evidence type="ECO:0000256" key="1">
    <source>
        <dbReference type="ARBA" id="ARBA00004127"/>
    </source>
</evidence>
<name>A0A939IP70_9ALTE</name>
<keyword evidence="4 5" id="KW-0472">Membrane</keyword>
<dbReference type="InterPro" id="IPR007318">
    <property type="entry name" value="Phopholipid_MeTrfase"/>
</dbReference>
<dbReference type="GO" id="GO:0012505">
    <property type="term" value="C:endomembrane system"/>
    <property type="evidence" value="ECO:0007669"/>
    <property type="project" value="UniProtKB-SubCell"/>
</dbReference>
<dbReference type="Gene3D" id="1.20.120.1630">
    <property type="match status" value="1"/>
</dbReference>
<dbReference type="EMBL" id="JAFKCV010000001">
    <property type="protein sequence ID" value="MBN7823664.1"/>
    <property type="molecule type" value="Genomic_DNA"/>
</dbReference>
<feature type="transmembrane region" description="Helical" evidence="5">
    <location>
        <begin position="61"/>
        <end position="80"/>
    </location>
</feature>
<proteinExistence type="predicted"/>
<feature type="transmembrane region" description="Helical" evidence="5">
    <location>
        <begin position="86"/>
        <end position="115"/>
    </location>
</feature>
<evidence type="ECO:0000313" key="6">
    <source>
        <dbReference type="EMBL" id="MBN7823664.1"/>
    </source>
</evidence>
<dbReference type="PANTHER" id="PTHR12714">
    <property type="entry name" value="PROTEIN-S ISOPRENYLCYSTEINE O-METHYLTRANSFERASE"/>
    <property type="match status" value="1"/>
</dbReference>
<dbReference type="Proteomes" id="UP000664654">
    <property type="component" value="Unassembled WGS sequence"/>
</dbReference>
<evidence type="ECO:0000256" key="5">
    <source>
        <dbReference type="SAM" id="Phobius"/>
    </source>
</evidence>
<keyword evidence="3 5" id="KW-1133">Transmembrane helix</keyword>
<comment type="caution">
    <text evidence="6">The sequence shown here is derived from an EMBL/GenBank/DDBJ whole genome shotgun (WGS) entry which is preliminary data.</text>
</comment>
<comment type="subcellular location">
    <subcellularLocation>
        <location evidence="1">Endomembrane system</location>
        <topology evidence="1">Multi-pass membrane protein</topology>
    </subcellularLocation>
</comment>
<evidence type="ECO:0000256" key="2">
    <source>
        <dbReference type="ARBA" id="ARBA00022692"/>
    </source>
</evidence>
<dbReference type="RefSeq" id="WP_206571787.1">
    <property type="nucleotide sequence ID" value="NZ_JAFKCV010000001.1"/>
</dbReference>
<evidence type="ECO:0000256" key="3">
    <source>
        <dbReference type="ARBA" id="ARBA00022989"/>
    </source>
</evidence>